<proteinExistence type="predicted"/>
<reference evidence="1 2" key="1">
    <citation type="submission" date="2015-01" db="EMBL/GenBank/DDBJ databases">
        <title>Evolution of Trichinella species and genotypes.</title>
        <authorList>
            <person name="Korhonen P.K."/>
            <person name="Edoardo P."/>
            <person name="Giuseppe L.R."/>
            <person name="Gasser R.B."/>
        </authorList>
    </citation>
    <scope>NUCLEOTIDE SEQUENCE [LARGE SCALE GENOMIC DNA]</scope>
    <source>
        <strain evidence="1">ISS470</strain>
    </source>
</reference>
<accession>A0A0V1FPI2</accession>
<protein>
    <submittedName>
        <fullName evidence="1">Uncharacterized protein</fullName>
    </submittedName>
</protein>
<keyword evidence="2" id="KW-1185">Reference proteome</keyword>
<gene>
    <name evidence="1" type="ORF">T4D_11266</name>
</gene>
<dbReference type="Proteomes" id="UP000054995">
    <property type="component" value="Unassembled WGS sequence"/>
</dbReference>
<dbReference type="AlphaFoldDB" id="A0A0V1FPI2"/>
<dbReference type="EMBL" id="JYDT01000049">
    <property type="protein sequence ID" value="KRY87874.1"/>
    <property type="molecule type" value="Genomic_DNA"/>
</dbReference>
<name>A0A0V1FPI2_TRIPS</name>
<sequence length="119" mass="13810">MHLWPQLQQQHNICLMLSIKAYAYFVCSEYTELERKNRFSTKLQNFCCSWGINSTLKLKWKFLNQIYPMAIKIDHLLISVGVEVLQFRKKVSGCVSYCVDRSSSDVVVLAGTAFFHPIN</sequence>
<dbReference type="OrthoDB" id="10410569at2759"/>
<evidence type="ECO:0000313" key="1">
    <source>
        <dbReference type="EMBL" id="KRY87874.1"/>
    </source>
</evidence>
<organism evidence="1 2">
    <name type="scientific">Trichinella pseudospiralis</name>
    <name type="common">Parasitic roundworm</name>
    <dbReference type="NCBI Taxonomy" id="6337"/>
    <lineage>
        <taxon>Eukaryota</taxon>
        <taxon>Metazoa</taxon>
        <taxon>Ecdysozoa</taxon>
        <taxon>Nematoda</taxon>
        <taxon>Enoplea</taxon>
        <taxon>Dorylaimia</taxon>
        <taxon>Trichinellida</taxon>
        <taxon>Trichinellidae</taxon>
        <taxon>Trichinella</taxon>
    </lineage>
</organism>
<evidence type="ECO:0000313" key="2">
    <source>
        <dbReference type="Proteomes" id="UP000054995"/>
    </source>
</evidence>
<comment type="caution">
    <text evidence="1">The sequence shown here is derived from an EMBL/GenBank/DDBJ whole genome shotgun (WGS) entry which is preliminary data.</text>
</comment>